<dbReference type="SUPFAM" id="SSF53850">
    <property type="entry name" value="Periplasmic binding protein-like II"/>
    <property type="match status" value="1"/>
</dbReference>
<evidence type="ECO:0000256" key="1">
    <source>
        <dbReference type="ARBA" id="ARBA00022729"/>
    </source>
</evidence>
<dbReference type="PANTHER" id="PTHR30570">
    <property type="entry name" value="PERIPLASMIC PHOSPHATE BINDING COMPONENT OF PHOSPHATE ABC TRANSPORTER"/>
    <property type="match status" value="1"/>
</dbReference>
<dbReference type="InterPro" id="IPR050811">
    <property type="entry name" value="Phosphate_ABC_transporter"/>
</dbReference>
<dbReference type="CDD" id="cd13653">
    <property type="entry name" value="PBP2_phosphate_like_1"/>
    <property type="match status" value="1"/>
</dbReference>
<evidence type="ECO:0000259" key="3">
    <source>
        <dbReference type="Pfam" id="PF12849"/>
    </source>
</evidence>
<reference evidence="4 5" key="1">
    <citation type="submission" date="2019-08" db="EMBL/GenBank/DDBJ databases">
        <title>Genome sequence of Gillisia hiemivivida IC154 (type strain).</title>
        <authorList>
            <person name="Bowman J.P."/>
        </authorList>
    </citation>
    <scope>NUCLEOTIDE SEQUENCE [LARGE SCALE GENOMIC DNA]</scope>
    <source>
        <strain evidence="4 5">IC154</strain>
    </source>
</reference>
<dbReference type="AlphaFoldDB" id="A0A5C6ZQ28"/>
<dbReference type="OrthoDB" id="9783488at2"/>
<gene>
    <name evidence="4" type="ORF">ES724_15470</name>
</gene>
<dbReference type="Proteomes" id="UP000321367">
    <property type="component" value="Unassembled WGS sequence"/>
</dbReference>
<keyword evidence="5" id="KW-1185">Reference proteome</keyword>
<feature type="domain" description="PBP" evidence="3">
    <location>
        <begin position="24"/>
        <end position="263"/>
    </location>
</feature>
<dbReference type="Pfam" id="PF12849">
    <property type="entry name" value="PBP_like_2"/>
    <property type="match status" value="1"/>
</dbReference>
<evidence type="ECO:0000313" key="5">
    <source>
        <dbReference type="Proteomes" id="UP000321367"/>
    </source>
</evidence>
<dbReference type="EMBL" id="VORY01000030">
    <property type="protein sequence ID" value="TXD91909.1"/>
    <property type="molecule type" value="Genomic_DNA"/>
</dbReference>
<feature type="chain" id="PRO_5022944092" evidence="2">
    <location>
        <begin position="25"/>
        <end position="278"/>
    </location>
</feature>
<accession>A0A5C6ZQ28</accession>
<evidence type="ECO:0000256" key="2">
    <source>
        <dbReference type="SAM" id="SignalP"/>
    </source>
</evidence>
<protein>
    <submittedName>
        <fullName evidence="4">Phosphate ABC transporter substrate-binding protein</fullName>
    </submittedName>
</protein>
<comment type="caution">
    <text evidence="4">The sequence shown here is derived from an EMBL/GenBank/DDBJ whole genome shotgun (WGS) entry which is preliminary data.</text>
</comment>
<dbReference type="PROSITE" id="PS51257">
    <property type="entry name" value="PROKAR_LIPOPROTEIN"/>
    <property type="match status" value="1"/>
</dbReference>
<name>A0A5C6ZQ28_9FLAO</name>
<dbReference type="PANTHER" id="PTHR30570:SF1">
    <property type="entry name" value="PHOSPHATE-BINDING PROTEIN PSTS"/>
    <property type="match status" value="1"/>
</dbReference>
<dbReference type="Gene3D" id="3.40.190.10">
    <property type="entry name" value="Periplasmic binding protein-like II"/>
    <property type="match status" value="2"/>
</dbReference>
<dbReference type="InterPro" id="IPR024370">
    <property type="entry name" value="PBP_domain"/>
</dbReference>
<proteinExistence type="predicted"/>
<feature type="signal peptide" evidence="2">
    <location>
        <begin position="1"/>
        <end position="24"/>
    </location>
</feature>
<sequence length="278" mass="30016">MKNTYTLLALLVCFILTSCNKKQAINIAGSTSVLPIISVAAEEFRKTNPELNIIVNEGGSGVGVNQLGEGKLDIGMVSRDITQEEVVAYPMVNFNPISIGKDAVVPVVSSEIYNSGITSLTLEEIAKIYSGEFRNWNELGGPDKEILVIDKEASRGTRHVFMETVLGDKEAIAAGADLVLGSNNEEQTAIVQSDAAIGMLSNAWLNEDVKGLSIKMLDGTIIEPSLKNIIDNKFPITRDLLIVTNGKPTGAVKDFIEYLLSSEGQIIVEEAGYVRINQ</sequence>
<keyword evidence="1 2" id="KW-0732">Signal</keyword>
<dbReference type="RefSeq" id="WP_146934662.1">
    <property type="nucleotide sequence ID" value="NZ_CBCSHZ010000017.1"/>
</dbReference>
<organism evidence="4 5">
    <name type="scientific">Gillisia hiemivivida</name>
    <dbReference type="NCBI Taxonomy" id="291190"/>
    <lineage>
        <taxon>Bacteria</taxon>
        <taxon>Pseudomonadati</taxon>
        <taxon>Bacteroidota</taxon>
        <taxon>Flavobacteriia</taxon>
        <taxon>Flavobacteriales</taxon>
        <taxon>Flavobacteriaceae</taxon>
        <taxon>Gillisia</taxon>
    </lineage>
</organism>
<evidence type="ECO:0000313" key="4">
    <source>
        <dbReference type="EMBL" id="TXD91909.1"/>
    </source>
</evidence>